<comment type="caution">
    <text evidence="1">The sequence shown here is derived from an EMBL/GenBank/DDBJ whole genome shotgun (WGS) entry which is preliminary data.</text>
</comment>
<dbReference type="EMBL" id="JAUTXU010000080">
    <property type="protein sequence ID" value="KAK3710913.1"/>
    <property type="molecule type" value="Genomic_DNA"/>
</dbReference>
<proteinExistence type="predicted"/>
<dbReference type="Proteomes" id="UP001281147">
    <property type="component" value="Unassembled WGS sequence"/>
</dbReference>
<name>A0ACC3N630_9PEZI</name>
<keyword evidence="2" id="KW-1185">Reference proteome</keyword>
<reference evidence="1" key="1">
    <citation type="submission" date="2023-07" db="EMBL/GenBank/DDBJ databases">
        <title>Black Yeasts Isolated from many extreme environments.</title>
        <authorList>
            <person name="Coleine C."/>
            <person name="Stajich J.E."/>
            <person name="Selbmann L."/>
        </authorList>
    </citation>
    <scope>NUCLEOTIDE SEQUENCE</scope>
    <source>
        <strain evidence="1">CCFEE 5714</strain>
    </source>
</reference>
<evidence type="ECO:0000313" key="2">
    <source>
        <dbReference type="Proteomes" id="UP001281147"/>
    </source>
</evidence>
<accession>A0ACC3N630</accession>
<sequence>MASLNDLYSTTATGDLPSLRNAFLTSNSIPCTHAPTCFPSNNTLPCPRTAELLANHAAEHGQLESWCYLFDNYLQSPPQSIPWDSLRHTARRGDVTFADAFQLRQPGWADSIEPQSVLNRPRSMTVVKLAVMRGHLDFLGYLIEKGYCDINAGGRELSPVRMVVGMDIEDDESMKRLEFLVRHGARVAGTGAVEAADAVGRPAEIVHYLQACQTAEQ</sequence>
<evidence type="ECO:0000313" key="1">
    <source>
        <dbReference type="EMBL" id="KAK3710913.1"/>
    </source>
</evidence>
<gene>
    <name evidence="1" type="ORF">LTR37_009934</name>
</gene>
<protein>
    <submittedName>
        <fullName evidence="1">Uncharacterized protein</fullName>
    </submittedName>
</protein>
<organism evidence="1 2">
    <name type="scientific">Vermiconidia calcicola</name>
    <dbReference type="NCBI Taxonomy" id="1690605"/>
    <lineage>
        <taxon>Eukaryota</taxon>
        <taxon>Fungi</taxon>
        <taxon>Dikarya</taxon>
        <taxon>Ascomycota</taxon>
        <taxon>Pezizomycotina</taxon>
        <taxon>Dothideomycetes</taxon>
        <taxon>Dothideomycetidae</taxon>
        <taxon>Mycosphaerellales</taxon>
        <taxon>Extremaceae</taxon>
        <taxon>Vermiconidia</taxon>
    </lineage>
</organism>